<evidence type="ECO:0000256" key="1">
    <source>
        <dbReference type="ARBA" id="ARBA00004141"/>
    </source>
</evidence>
<dbReference type="RefSeq" id="WP_123929861.1">
    <property type="nucleotide sequence ID" value="NZ_CP033896.1"/>
</dbReference>
<evidence type="ECO:0000256" key="6">
    <source>
        <dbReference type="SAM" id="MobiDB-lite"/>
    </source>
</evidence>
<comment type="subcellular location">
    <subcellularLocation>
        <location evidence="1">Membrane</location>
        <topology evidence="1">Multi-pass membrane protein</topology>
    </subcellularLocation>
</comment>
<evidence type="ECO:0000256" key="4">
    <source>
        <dbReference type="ARBA" id="ARBA00022989"/>
    </source>
</evidence>
<gene>
    <name evidence="9" type="primary">ccsA</name>
    <name evidence="9" type="ORF">CCHOA_10440</name>
</gene>
<proteinExistence type="predicted"/>
<evidence type="ECO:0000313" key="10">
    <source>
        <dbReference type="Proteomes" id="UP000269019"/>
    </source>
</evidence>
<dbReference type="InterPro" id="IPR002541">
    <property type="entry name" value="Cyt_c_assembly"/>
</dbReference>
<dbReference type="Pfam" id="PF01578">
    <property type="entry name" value="Cytochrom_C_asm"/>
    <property type="match status" value="1"/>
</dbReference>
<dbReference type="GO" id="GO:0005886">
    <property type="term" value="C:plasma membrane"/>
    <property type="evidence" value="ECO:0007669"/>
    <property type="project" value="TreeGrafter"/>
</dbReference>
<protein>
    <submittedName>
        <fullName evidence="9">Cytochrome c biogenesis protein CcsA</fullName>
    </submittedName>
</protein>
<dbReference type="EMBL" id="CP033896">
    <property type="protein sequence ID" value="AZA14467.1"/>
    <property type="molecule type" value="Genomic_DNA"/>
</dbReference>
<keyword evidence="4 7" id="KW-1133">Transmembrane helix</keyword>
<evidence type="ECO:0000256" key="7">
    <source>
        <dbReference type="SAM" id="Phobius"/>
    </source>
</evidence>
<evidence type="ECO:0000256" key="3">
    <source>
        <dbReference type="ARBA" id="ARBA00022748"/>
    </source>
</evidence>
<feature type="transmembrane region" description="Helical" evidence="7">
    <location>
        <begin position="304"/>
        <end position="325"/>
    </location>
</feature>
<feature type="region of interest" description="Disordered" evidence="6">
    <location>
        <begin position="52"/>
        <end position="80"/>
    </location>
</feature>
<organism evidence="9 10">
    <name type="scientific">Corynebacterium choanae</name>
    <dbReference type="NCBI Taxonomy" id="1862358"/>
    <lineage>
        <taxon>Bacteria</taxon>
        <taxon>Bacillati</taxon>
        <taxon>Actinomycetota</taxon>
        <taxon>Actinomycetes</taxon>
        <taxon>Mycobacteriales</taxon>
        <taxon>Corynebacteriaceae</taxon>
        <taxon>Corynebacterium</taxon>
    </lineage>
</organism>
<dbReference type="NCBIfam" id="TIGR03144">
    <property type="entry name" value="cytochr_II_ccsB"/>
    <property type="match status" value="1"/>
</dbReference>
<keyword evidence="2 7" id="KW-0812">Transmembrane</keyword>
<dbReference type="AlphaFoldDB" id="A0A3G6J8S6"/>
<dbReference type="InterPro" id="IPR017562">
    <property type="entry name" value="Cyt_c_biogenesis_CcsA"/>
</dbReference>
<feature type="transmembrane region" description="Helical" evidence="7">
    <location>
        <begin position="13"/>
        <end position="33"/>
    </location>
</feature>
<keyword evidence="10" id="KW-1185">Reference proteome</keyword>
<feature type="transmembrane region" description="Helical" evidence="7">
    <location>
        <begin position="95"/>
        <end position="113"/>
    </location>
</feature>
<accession>A0A3G6J8S6</accession>
<dbReference type="PANTHER" id="PTHR30071">
    <property type="entry name" value="HEME EXPORTER PROTEIN C"/>
    <property type="match status" value="1"/>
</dbReference>
<feature type="compositionally biased region" description="Polar residues" evidence="6">
    <location>
        <begin position="54"/>
        <end position="80"/>
    </location>
</feature>
<dbReference type="InterPro" id="IPR045062">
    <property type="entry name" value="Cyt_c_biogenesis_CcsA/CcmC"/>
</dbReference>
<reference evidence="9 10" key="1">
    <citation type="submission" date="2018-11" db="EMBL/GenBank/DDBJ databases">
        <authorList>
            <person name="Kleinhagauer T."/>
            <person name="Glaeser S.P."/>
            <person name="Spergser J."/>
            <person name="Ruckert C."/>
            <person name="Kaempfer P."/>
            <person name="Busse H.-J."/>
        </authorList>
    </citation>
    <scope>NUCLEOTIDE SEQUENCE [LARGE SCALE GENOMIC DNA]</scope>
    <source>
        <strain evidence="9 10">200CH</strain>
    </source>
</reference>
<dbReference type="KEGG" id="ccho:CCHOA_10440"/>
<evidence type="ECO:0000256" key="2">
    <source>
        <dbReference type="ARBA" id="ARBA00022692"/>
    </source>
</evidence>
<keyword evidence="5 7" id="KW-0472">Membrane</keyword>
<feature type="transmembrane region" description="Helical" evidence="7">
    <location>
        <begin position="125"/>
        <end position="142"/>
    </location>
</feature>
<feature type="transmembrane region" description="Helical" evidence="7">
    <location>
        <begin position="186"/>
        <end position="210"/>
    </location>
</feature>
<dbReference type="GO" id="GO:0020037">
    <property type="term" value="F:heme binding"/>
    <property type="evidence" value="ECO:0007669"/>
    <property type="project" value="InterPro"/>
</dbReference>
<evidence type="ECO:0000259" key="8">
    <source>
        <dbReference type="Pfam" id="PF01578"/>
    </source>
</evidence>
<evidence type="ECO:0000313" key="9">
    <source>
        <dbReference type="EMBL" id="AZA14467.1"/>
    </source>
</evidence>
<dbReference type="Proteomes" id="UP000269019">
    <property type="component" value="Chromosome"/>
</dbReference>
<feature type="transmembrane region" description="Helical" evidence="7">
    <location>
        <begin position="274"/>
        <end position="292"/>
    </location>
</feature>
<name>A0A3G6J8S6_9CORY</name>
<dbReference type="GO" id="GO:0017004">
    <property type="term" value="P:cytochrome complex assembly"/>
    <property type="evidence" value="ECO:0007669"/>
    <property type="project" value="UniProtKB-KW"/>
</dbReference>
<keyword evidence="3" id="KW-0201">Cytochrome c-type biogenesis</keyword>
<feature type="transmembrane region" description="Helical" evidence="7">
    <location>
        <begin position="243"/>
        <end position="262"/>
    </location>
</feature>
<feature type="domain" description="Cytochrome c assembly protein" evidence="8">
    <location>
        <begin position="119"/>
        <end position="329"/>
    </location>
</feature>
<feature type="transmembrane region" description="Helical" evidence="7">
    <location>
        <begin position="149"/>
        <end position="166"/>
    </location>
</feature>
<dbReference type="PANTHER" id="PTHR30071:SF1">
    <property type="entry name" value="CYTOCHROME B_B6 PROTEIN-RELATED"/>
    <property type="match status" value="1"/>
</dbReference>
<dbReference type="OrthoDB" id="9814290at2"/>
<sequence>MPVDTNLAHFSDLAYQTAVVIYLLALALAAIYYGKQANTVASRVRRSPAAATVGNTRQAAHTTTVLDSPTPDATTNGASTGGKTAHKLGAMSQSLVWLALLIHGASVVLRGLATARFPWGNLYEYISLTTLIAMVIAAVAIARKNLLVMWPWVLTPVVALLFYGGTKLAVAAGPLNPALKSYWFPFHVSVVSIGAGVGMISGVASLMYLVRLRQAPGKEHGFFGRLVKPLPSAQTLDEIAYKCAIWALPIFGLGIVLGALWAESAWGRFWNWDAKETVSLITWLLYAAYLHARATTGWRDQKAAWINIVAFATMVFNLFFVNLVVSSLHSYAGLN</sequence>
<evidence type="ECO:0000256" key="5">
    <source>
        <dbReference type="ARBA" id="ARBA00023136"/>
    </source>
</evidence>